<evidence type="ECO:0000313" key="1">
    <source>
        <dbReference type="EMBL" id="KZZ95528.1"/>
    </source>
</evidence>
<accession>A0A168BNF0</accession>
<dbReference type="AlphaFoldDB" id="A0A168BNF0"/>
<proteinExistence type="predicted"/>
<reference evidence="1 2" key="1">
    <citation type="journal article" date="2016" name="Genome Biol. Evol.">
        <title>Divergent and convergent evolution of fungal pathogenicity.</title>
        <authorList>
            <person name="Shang Y."/>
            <person name="Xiao G."/>
            <person name="Zheng P."/>
            <person name="Cen K."/>
            <person name="Zhan S."/>
            <person name="Wang C."/>
        </authorList>
    </citation>
    <scope>NUCLEOTIDE SEQUENCE [LARGE SCALE GENOMIC DNA]</scope>
    <source>
        <strain evidence="1 2">RCEF 2490</strain>
    </source>
</reference>
<keyword evidence="2" id="KW-1185">Reference proteome</keyword>
<organism evidence="1 2">
    <name type="scientific">Moelleriella libera RCEF 2490</name>
    <dbReference type="NCBI Taxonomy" id="1081109"/>
    <lineage>
        <taxon>Eukaryota</taxon>
        <taxon>Fungi</taxon>
        <taxon>Dikarya</taxon>
        <taxon>Ascomycota</taxon>
        <taxon>Pezizomycotina</taxon>
        <taxon>Sordariomycetes</taxon>
        <taxon>Hypocreomycetidae</taxon>
        <taxon>Hypocreales</taxon>
        <taxon>Clavicipitaceae</taxon>
        <taxon>Moelleriella</taxon>
    </lineage>
</organism>
<sequence>MAQLDYEGRSMVISLVMGLGRTKLFLALLEYHVRKLVQENEFRGVVALYPPLLGIPLPPPLSPPKFDDLDLAPFEDWVTRYAAAFPLLSGLSLVIGIAHPSVRQEAGPDGPPALPAGSKKSYVPSILINPPFTIHQALVKAVR</sequence>
<name>A0A168BNF0_9HYPO</name>
<dbReference type="Proteomes" id="UP000078544">
    <property type="component" value="Unassembled WGS sequence"/>
</dbReference>
<comment type="caution">
    <text evidence="1">The sequence shown here is derived from an EMBL/GenBank/DDBJ whole genome shotgun (WGS) entry which is preliminary data.</text>
</comment>
<dbReference type="EMBL" id="AZGY01000009">
    <property type="protein sequence ID" value="KZZ95528.1"/>
    <property type="molecule type" value="Genomic_DNA"/>
</dbReference>
<evidence type="ECO:0000313" key="2">
    <source>
        <dbReference type="Proteomes" id="UP000078544"/>
    </source>
</evidence>
<protein>
    <submittedName>
        <fullName evidence="1">Uncharacterized protein</fullName>
    </submittedName>
</protein>
<gene>
    <name evidence="1" type="ORF">AAL_04759</name>
</gene>